<keyword evidence="12" id="KW-1185">Reference proteome</keyword>
<dbReference type="InterPro" id="IPR009446">
    <property type="entry name" value="Mgm101"/>
</dbReference>
<evidence type="ECO:0000256" key="9">
    <source>
        <dbReference type="ARBA" id="ARBA00023271"/>
    </source>
</evidence>
<evidence type="ECO:0000256" key="3">
    <source>
        <dbReference type="ARBA" id="ARBA00013628"/>
    </source>
</evidence>
<evidence type="ECO:0000256" key="8">
    <source>
        <dbReference type="ARBA" id="ARBA00023204"/>
    </source>
</evidence>
<dbReference type="AlphaFoldDB" id="A0AAD5RLG7"/>
<dbReference type="Pfam" id="PF06420">
    <property type="entry name" value="Mgm101p"/>
    <property type="match status" value="1"/>
</dbReference>
<organism evidence="11 12">
    <name type="scientific">Zalerion maritima</name>
    <dbReference type="NCBI Taxonomy" id="339359"/>
    <lineage>
        <taxon>Eukaryota</taxon>
        <taxon>Fungi</taxon>
        <taxon>Dikarya</taxon>
        <taxon>Ascomycota</taxon>
        <taxon>Pezizomycotina</taxon>
        <taxon>Sordariomycetes</taxon>
        <taxon>Lulworthiomycetidae</taxon>
        <taxon>Lulworthiales</taxon>
        <taxon>Lulworthiaceae</taxon>
        <taxon>Zalerion</taxon>
    </lineage>
</organism>
<evidence type="ECO:0000256" key="1">
    <source>
        <dbReference type="ARBA" id="ARBA00004436"/>
    </source>
</evidence>
<sequence length="406" mass="43295">MASSRIALRLLRRSVPSSTSSAPRLARSIATTPYRTNTQSKSSSSPEAVAASENKTPFSSSQVAPPSPHPGTSLSSLRPSPLSPHRANDDDGTSSRRRRDSSSAAVPAISRTDADEQRPPYQYPPQDPTPLPSVHNSFDPALSQSSIAAALNAAPSENTIDWGTSYHGLSVEPFAKEAQQILQAPIPMDDVEVKPDGIIYLPEIKYRRILNSAFGPGGWGLAPRGELHVGEKVVTREFALVVGGRFVAQARGECGYYGEDNIPNAVEGCKSNALTRCCKDLGIASELWDPRFIRKYMKEFTKQVDVYYGMGVSARKKRITIRKDDEVVPPFRLLEPPRTASSSSSSTYSKPASGSYGSSNGARPATSTATKTTSTAAKSTATAAKSTMNTAAKPAAAKTTTTASKA</sequence>
<gene>
    <name evidence="11" type="ORF">MKZ38_004560</name>
</gene>
<feature type="compositionally biased region" description="Low complexity" evidence="10">
    <location>
        <begin position="365"/>
        <end position="406"/>
    </location>
</feature>
<dbReference type="GO" id="GO:0036297">
    <property type="term" value="P:interstrand cross-link repair"/>
    <property type="evidence" value="ECO:0007669"/>
    <property type="project" value="TreeGrafter"/>
</dbReference>
<feature type="compositionally biased region" description="Pro residues" evidence="10">
    <location>
        <begin position="121"/>
        <end position="131"/>
    </location>
</feature>
<reference evidence="11" key="1">
    <citation type="submission" date="2022-07" db="EMBL/GenBank/DDBJ databases">
        <title>Draft genome sequence of Zalerion maritima ATCC 34329, a (micro)plastics degrading marine fungus.</title>
        <authorList>
            <person name="Paco A."/>
            <person name="Goncalves M.F.M."/>
            <person name="Rocha-Santos T.A.P."/>
            <person name="Alves A."/>
        </authorList>
    </citation>
    <scope>NUCLEOTIDE SEQUENCE</scope>
    <source>
        <strain evidence="11">ATCC 34329</strain>
    </source>
</reference>
<proteinExistence type="inferred from homology"/>
<feature type="compositionally biased region" description="Polar residues" evidence="10">
    <location>
        <begin position="29"/>
        <end position="39"/>
    </location>
</feature>
<evidence type="ECO:0000256" key="5">
    <source>
        <dbReference type="ARBA" id="ARBA00022946"/>
    </source>
</evidence>
<dbReference type="PANTHER" id="PTHR31404:SF0">
    <property type="entry name" value="MITOCHONDRIAL GENOME MAINTENANCE PROTEIN MGM101"/>
    <property type="match status" value="1"/>
</dbReference>
<keyword evidence="6" id="KW-0238">DNA-binding</keyword>
<keyword evidence="9" id="KW-1135">Mitochondrion nucleoid</keyword>
<feature type="compositionally biased region" description="Polar residues" evidence="10">
    <location>
        <begin position="53"/>
        <end position="64"/>
    </location>
</feature>
<feature type="compositionally biased region" description="Low complexity" evidence="10">
    <location>
        <begin position="73"/>
        <end position="84"/>
    </location>
</feature>
<accession>A0AAD5RLG7</accession>
<evidence type="ECO:0000313" key="12">
    <source>
        <dbReference type="Proteomes" id="UP001201980"/>
    </source>
</evidence>
<dbReference type="PANTHER" id="PTHR31404">
    <property type="entry name" value="MITOCHONDRIAL GENOME MAINTENANCE PROTEIN MGM101"/>
    <property type="match status" value="1"/>
</dbReference>
<dbReference type="EMBL" id="JAKWBI020000269">
    <property type="protein sequence ID" value="KAJ2897575.1"/>
    <property type="molecule type" value="Genomic_DNA"/>
</dbReference>
<comment type="subcellular location">
    <subcellularLocation>
        <location evidence="1">Mitochondrion matrix</location>
        <location evidence="1">Mitochondrion nucleoid</location>
    </subcellularLocation>
</comment>
<protein>
    <recommendedName>
        <fullName evidence="3">Mitochondrial genome maintenance protein MGM101</fullName>
    </recommendedName>
</protein>
<evidence type="ECO:0000256" key="6">
    <source>
        <dbReference type="ARBA" id="ARBA00023125"/>
    </source>
</evidence>
<keyword evidence="7" id="KW-0496">Mitochondrion</keyword>
<feature type="compositionally biased region" description="Low complexity" evidence="10">
    <location>
        <begin position="341"/>
        <end position="355"/>
    </location>
</feature>
<dbReference type="GO" id="GO:0003697">
    <property type="term" value="F:single-stranded DNA binding"/>
    <property type="evidence" value="ECO:0007669"/>
    <property type="project" value="InterPro"/>
</dbReference>
<dbReference type="Proteomes" id="UP001201980">
    <property type="component" value="Unassembled WGS sequence"/>
</dbReference>
<feature type="region of interest" description="Disordered" evidence="10">
    <location>
        <begin position="330"/>
        <end position="406"/>
    </location>
</feature>
<feature type="compositionally biased region" description="Low complexity" evidence="10">
    <location>
        <begin position="40"/>
        <end position="52"/>
    </location>
</feature>
<keyword evidence="8" id="KW-0234">DNA repair</keyword>
<evidence type="ECO:0000313" key="11">
    <source>
        <dbReference type="EMBL" id="KAJ2897575.1"/>
    </source>
</evidence>
<evidence type="ECO:0000256" key="7">
    <source>
        <dbReference type="ARBA" id="ARBA00023128"/>
    </source>
</evidence>
<evidence type="ECO:0000256" key="4">
    <source>
        <dbReference type="ARBA" id="ARBA00022763"/>
    </source>
</evidence>
<name>A0AAD5RLG7_9PEZI</name>
<dbReference type="GO" id="GO:0000725">
    <property type="term" value="P:recombinational repair"/>
    <property type="evidence" value="ECO:0007669"/>
    <property type="project" value="TreeGrafter"/>
</dbReference>
<evidence type="ECO:0000256" key="2">
    <source>
        <dbReference type="ARBA" id="ARBA00007053"/>
    </source>
</evidence>
<comment type="similarity">
    <text evidence="2">Belongs to the MGM101 family.</text>
</comment>
<feature type="region of interest" description="Disordered" evidence="10">
    <location>
        <begin position="1"/>
        <end position="139"/>
    </location>
</feature>
<dbReference type="GO" id="GO:0000262">
    <property type="term" value="C:mitochondrial chromosome"/>
    <property type="evidence" value="ECO:0007669"/>
    <property type="project" value="InterPro"/>
</dbReference>
<evidence type="ECO:0000256" key="10">
    <source>
        <dbReference type="SAM" id="MobiDB-lite"/>
    </source>
</evidence>
<keyword evidence="5" id="KW-0809">Transit peptide</keyword>
<comment type="caution">
    <text evidence="11">The sequence shown here is derived from an EMBL/GenBank/DDBJ whole genome shotgun (WGS) entry which is preliminary data.</text>
</comment>
<keyword evidence="4" id="KW-0227">DNA damage</keyword>